<evidence type="ECO:0000256" key="8">
    <source>
        <dbReference type="SAM" id="SignalP"/>
    </source>
</evidence>
<dbReference type="PANTHER" id="PTHR46874:SF1">
    <property type="entry name" value="TUMOR NECROSIS FACTOR RECEPTOR SUPERFAMILY MEMBER 6"/>
    <property type="match status" value="1"/>
</dbReference>
<evidence type="ECO:0000313" key="11">
    <source>
        <dbReference type="Ensembl" id="ENSSPAP00000019898.1"/>
    </source>
</evidence>
<keyword evidence="1" id="KW-0053">Apoptosis</keyword>
<dbReference type="PROSITE" id="PS50050">
    <property type="entry name" value="TNFR_NGFR_2"/>
    <property type="match status" value="2"/>
</dbReference>
<dbReference type="GO" id="GO:0097192">
    <property type="term" value="P:extrinsic apoptotic signaling pathway in absence of ligand"/>
    <property type="evidence" value="ECO:0007669"/>
    <property type="project" value="TreeGrafter"/>
</dbReference>
<dbReference type="PROSITE" id="PS50017">
    <property type="entry name" value="DEATH_DOMAIN"/>
    <property type="match status" value="1"/>
</dbReference>
<keyword evidence="7" id="KW-0472">Membrane</keyword>
<protein>
    <submittedName>
        <fullName evidence="11 13">Tumor necrosis factor receptor superfamily member 6-like</fullName>
    </submittedName>
</protein>
<name>A0A3B5AEK2_9TELE</name>
<evidence type="ECO:0000313" key="13">
    <source>
        <dbReference type="RefSeq" id="XP_008285019.1"/>
    </source>
</evidence>
<evidence type="ECO:0000259" key="10">
    <source>
        <dbReference type="PROSITE" id="PS50050"/>
    </source>
</evidence>
<keyword evidence="12" id="KW-1185">Reference proteome</keyword>
<feature type="domain" description="TNFR-Cys" evidence="10">
    <location>
        <begin position="129"/>
        <end position="168"/>
    </location>
</feature>
<dbReference type="CTD" id="355"/>
<gene>
    <name evidence="13" type="primary">LOC103360880</name>
</gene>
<dbReference type="InterPro" id="IPR000488">
    <property type="entry name" value="Death_dom"/>
</dbReference>
<proteinExistence type="predicted"/>
<evidence type="ECO:0000259" key="9">
    <source>
        <dbReference type="PROSITE" id="PS50017"/>
    </source>
</evidence>
<evidence type="ECO:0000256" key="1">
    <source>
        <dbReference type="ARBA" id="ARBA00022703"/>
    </source>
</evidence>
<feature type="transmembrane region" description="Helical" evidence="7">
    <location>
        <begin position="176"/>
        <end position="198"/>
    </location>
</feature>
<dbReference type="GO" id="GO:0009897">
    <property type="term" value="C:external side of plasma membrane"/>
    <property type="evidence" value="ECO:0007669"/>
    <property type="project" value="TreeGrafter"/>
</dbReference>
<evidence type="ECO:0000256" key="6">
    <source>
        <dbReference type="PROSITE-ProRule" id="PRU00206"/>
    </source>
</evidence>
<organism evidence="11">
    <name type="scientific">Stegastes partitus</name>
    <name type="common">bicolor damselfish</name>
    <dbReference type="NCBI Taxonomy" id="144197"/>
    <lineage>
        <taxon>Eukaryota</taxon>
        <taxon>Metazoa</taxon>
        <taxon>Chordata</taxon>
        <taxon>Craniata</taxon>
        <taxon>Vertebrata</taxon>
        <taxon>Euteleostomi</taxon>
        <taxon>Actinopterygii</taxon>
        <taxon>Neopterygii</taxon>
        <taxon>Teleostei</taxon>
        <taxon>Neoteleostei</taxon>
        <taxon>Acanthomorphata</taxon>
        <taxon>Ovalentaria</taxon>
        <taxon>Pomacentridae</taxon>
        <taxon>Stegastes</taxon>
    </lineage>
</organism>
<keyword evidence="7" id="KW-1133">Transmembrane helix</keyword>
<dbReference type="GO" id="GO:0043066">
    <property type="term" value="P:negative regulation of apoptotic process"/>
    <property type="evidence" value="ECO:0007669"/>
    <property type="project" value="TreeGrafter"/>
</dbReference>
<feature type="signal peptide" evidence="8">
    <location>
        <begin position="1"/>
        <end position="24"/>
    </location>
</feature>
<feature type="repeat" description="TNFR-Cys" evidence="6">
    <location>
        <begin position="84"/>
        <end position="128"/>
    </location>
</feature>
<dbReference type="GO" id="GO:0032872">
    <property type="term" value="P:regulation of stress-activated MAPK cascade"/>
    <property type="evidence" value="ECO:0007669"/>
    <property type="project" value="TreeGrafter"/>
</dbReference>
<dbReference type="Gene3D" id="2.10.50.10">
    <property type="entry name" value="Tumor Necrosis Factor Receptor, subunit A, domain 2"/>
    <property type="match status" value="2"/>
</dbReference>
<dbReference type="SUPFAM" id="SSF47986">
    <property type="entry name" value="DEATH domain"/>
    <property type="match status" value="1"/>
</dbReference>
<dbReference type="GO" id="GO:0031265">
    <property type="term" value="C:CD95 death-inducing signaling complex"/>
    <property type="evidence" value="ECO:0007669"/>
    <property type="project" value="TreeGrafter"/>
</dbReference>
<evidence type="ECO:0000256" key="5">
    <source>
        <dbReference type="ARBA" id="ARBA00023180"/>
    </source>
</evidence>
<feature type="domain" description="TNFR-Cys" evidence="10">
    <location>
        <begin position="84"/>
        <end position="128"/>
    </location>
</feature>
<evidence type="ECO:0000256" key="4">
    <source>
        <dbReference type="ARBA" id="ARBA00023157"/>
    </source>
</evidence>
<dbReference type="RefSeq" id="XP_008285019.1">
    <property type="nucleotide sequence ID" value="XM_008286797.1"/>
</dbReference>
<dbReference type="Proteomes" id="UP000694891">
    <property type="component" value="Unplaced"/>
</dbReference>
<evidence type="ECO:0000313" key="12">
    <source>
        <dbReference type="Proteomes" id="UP000694891"/>
    </source>
</evidence>
<dbReference type="Pfam" id="PF00020">
    <property type="entry name" value="TNFR_c6"/>
    <property type="match status" value="2"/>
</dbReference>
<keyword evidence="3" id="KW-0677">Repeat</keyword>
<dbReference type="GO" id="GO:0005031">
    <property type="term" value="F:tumor necrosis factor receptor activity"/>
    <property type="evidence" value="ECO:0007669"/>
    <property type="project" value="TreeGrafter"/>
</dbReference>
<reference evidence="13" key="2">
    <citation type="submission" date="2025-04" db="UniProtKB">
        <authorList>
            <consortium name="RefSeq"/>
        </authorList>
    </citation>
    <scope>IDENTIFICATION</scope>
</reference>
<evidence type="ECO:0000256" key="3">
    <source>
        <dbReference type="ARBA" id="ARBA00022737"/>
    </source>
</evidence>
<sequence>MASTFHPWLIIFLFLHVSLDYFSASSEPEGSVFRGSFKEFTRRRRQGCQDGTYVHEGKTCCLCAAGQRLVKHCVDKPDDRICEHCEMHVTYNSDPNSQETCLPCTSCSQPHANLEEDSPCTPARNTKCRCKENHFCNSGTETCEICQPCTKCEHGVEKACTPTKDAVCHAKGSVNVIAAVIIPIVLVIAVVAVILYFLRKKRQRRNEQRDQAQPNDNGTAQEMQPLQVVSVEDLERLLPDIAQELGWPVMKDVAIRSGVRDSVIDACVRDNPSSTQEQTLQLLKEYVQMQGRNAPNHLIDTLQRTNRRAMAERIREIIFQSNQDGQNPSA</sequence>
<keyword evidence="2 8" id="KW-0732">Signal</keyword>
<accession>A0A3B5AEK2</accession>
<dbReference type="OrthoDB" id="9949242at2759"/>
<dbReference type="InterPro" id="IPR001368">
    <property type="entry name" value="TNFR/NGFR_Cys_rich_reg"/>
</dbReference>
<dbReference type="GO" id="GO:0097049">
    <property type="term" value="P:motor neuron apoptotic process"/>
    <property type="evidence" value="ECO:0007669"/>
    <property type="project" value="TreeGrafter"/>
</dbReference>
<feature type="chain" id="PRO_5044591761" evidence="8">
    <location>
        <begin position="25"/>
        <end position="330"/>
    </location>
</feature>
<dbReference type="SMART" id="SM00005">
    <property type="entry name" value="DEATH"/>
    <property type="match status" value="1"/>
</dbReference>
<keyword evidence="4" id="KW-1015">Disulfide bond</keyword>
<reference evidence="11" key="1">
    <citation type="submission" date="2023-09" db="UniProtKB">
        <authorList>
            <consortium name="Ensembl"/>
        </authorList>
    </citation>
    <scope>IDENTIFICATION</scope>
</reference>
<dbReference type="STRING" id="144197.ENSSPAP00000019898"/>
<dbReference type="PANTHER" id="PTHR46874">
    <property type="entry name" value="TUMOR NECROSIS FACTOR RECEPTOR SUPERFAMILY MEMBER 6"/>
    <property type="match status" value="1"/>
</dbReference>
<dbReference type="GO" id="GO:0045121">
    <property type="term" value="C:membrane raft"/>
    <property type="evidence" value="ECO:0007669"/>
    <property type="project" value="TreeGrafter"/>
</dbReference>
<dbReference type="Ensembl" id="ENSSPAT00000020195.1">
    <property type="protein sequence ID" value="ENSSPAP00000019898.1"/>
    <property type="gene ID" value="ENSSPAG00000015013.1"/>
</dbReference>
<dbReference type="GeneTree" id="ENSGT00950000183126"/>
<feature type="domain" description="Death" evidence="9">
    <location>
        <begin position="251"/>
        <end position="318"/>
    </location>
</feature>
<dbReference type="AlphaFoldDB" id="A0A3B5AEK2"/>
<keyword evidence="7" id="KW-0812">Transmembrane</keyword>
<dbReference type="Gene3D" id="1.10.533.10">
    <property type="entry name" value="Death Domain, Fas"/>
    <property type="match status" value="1"/>
</dbReference>
<comment type="caution">
    <text evidence="6">Lacks conserved residue(s) required for the propagation of feature annotation.</text>
</comment>
<evidence type="ECO:0000256" key="2">
    <source>
        <dbReference type="ARBA" id="ARBA00022729"/>
    </source>
</evidence>
<dbReference type="GO" id="GO:0097527">
    <property type="term" value="P:necroptotic signaling pathway"/>
    <property type="evidence" value="ECO:0007669"/>
    <property type="project" value="TreeGrafter"/>
</dbReference>
<dbReference type="Pfam" id="PF00531">
    <property type="entry name" value="Death"/>
    <property type="match status" value="1"/>
</dbReference>
<dbReference type="SUPFAM" id="SSF57586">
    <property type="entry name" value="TNF receptor-like"/>
    <property type="match status" value="2"/>
</dbReference>
<feature type="repeat" description="TNFR-Cys" evidence="6">
    <location>
        <begin position="129"/>
        <end position="168"/>
    </location>
</feature>
<dbReference type="InterPro" id="IPR011029">
    <property type="entry name" value="DEATH-like_dom_sf"/>
</dbReference>
<dbReference type="GO" id="GO:0006924">
    <property type="term" value="P:activation-induced cell death of T cells"/>
    <property type="evidence" value="ECO:0007669"/>
    <property type="project" value="TreeGrafter"/>
</dbReference>
<dbReference type="SMART" id="SM00208">
    <property type="entry name" value="TNFR"/>
    <property type="match status" value="3"/>
</dbReference>
<keyword evidence="5" id="KW-0325">Glycoprotein</keyword>
<evidence type="ECO:0000256" key="7">
    <source>
        <dbReference type="SAM" id="Phobius"/>
    </source>
</evidence>